<dbReference type="Gene3D" id="1.20.5.1930">
    <property type="match status" value="1"/>
</dbReference>
<dbReference type="InterPro" id="IPR036890">
    <property type="entry name" value="HATPase_C_sf"/>
</dbReference>
<evidence type="ECO:0000256" key="4">
    <source>
        <dbReference type="ARBA" id="ARBA00022679"/>
    </source>
</evidence>
<reference evidence="12" key="1">
    <citation type="submission" date="2021-02" db="EMBL/GenBank/DDBJ databases">
        <title>Sequencing the genomes of 1000 actinobacteria strains.</title>
        <authorList>
            <person name="Klenk H.-P."/>
        </authorList>
    </citation>
    <scope>NUCLEOTIDE SEQUENCE</scope>
    <source>
        <strain evidence="12">DSM 22850</strain>
    </source>
</reference>
<evidence type="ECO:0000256" key="3">
    <source>
        <dbReference type="ARBA" id="ARBA00022553"/>
    </source>
</evidence>
<dbReference type="Gene3D" id="3.30.565.10">
    <property type="entry name" value="Histidine kinase-like ATPase, C-terminal domain"/>
    <property type="match status" value="1"/>
</dbReference>
<dbReference type="GO" id="GO:0000155">
    <property type="term" value="F:phosphorelay sensor kinase activity"/>
    <property type="evidence" value="ECO:0007669"/>
    <property type="project" value="InterPro"/>
</dbReference>
<proteinExistence type="predicted"/>
<dbReference type="GO" id="GO:0046983">
    <property type="term" value="F:protein dimerization activity"/>
    <property type="evidence" value="ECO:0007669"/>
    <property type="project" value="InterPro"/>
</dbReference>
<evidence type="ECO:0000256" key="5">
    <source>
        <dbReference type="ARBA" id="ARBA00022741"/>
    </source>
</evidence>
<evidence type="ECO:0000256" key="9">
    <source>
        <dbReference type="SAM" id="Phobius"/>
    </source>
</evidence>
<evidence type="ECO:0000259" key="11">
    <source>
        <dbReference type="Pfam" id="PF07730"/>
    </source>
</evidence>
<keyword evidence="3" id="KW-0597">Phosphoprotein</keyword>
<dbReference type="InterPro" id="IPR011712">
    <property type="entry name" value="Sig_transdc_His_kin_sub3_dim/P"/>
</dbReference>
<keyword evidence="4" id="KW-0808">Transferase</keyword>
<dbReference type="PANTHER" id="PTHR24421:SF10">
    <property type="entry name" value="NITRATE_NITRITE SENSOR PROTEIN NARQ"/>
    <property type="match status" value="1"/>
</dbReference>
<organism evidence="12 13">
    <name type="scientific">Leucobacter exalbidus</name>
    <dbReference type="NCBI Taxonomy" id="662960"/>
    <lineage>
        <taxon>Bacteria</taxon>
        <taxon>Bacillati</taxon>
        <taxon>Actinomycetota</taxon>
        <taxon>Actinomycetes</taxon>
        <taxon>Micrococcales</taxon>
        <taxon>Microbacteriaceae</taxon>
        <taxon>Leucobacter</taxon>
    </lineage>
</organism>
<dbReference type="Pfam" id="PF07730">
    <property type="entry name" value="HisKA_3"/>
    <property type="match status" value="1"/>
</dbReference>
<dbReference type="InterPro" id="IPR050482">
    <property type="entry name" value="Sensor_HK_TwoCompSys"/>
</dbReference>
<evidence type="ECO:0000256" key="2">
    <source>
        <dbReference type="ARBA" id="ARBA00012438"/>
    </source>
</evidence>
<feature type="transmembrane region" description="Helical" evidence="9">
    <location>
        <begin position="59"/>
        <end position="82"/>
    </location>
</feature>
<keyword evidence="9" id="KW-0472">Membrane</keyword>
<dbReference type="GO" id="GO:0005524">
    <property type="term" value="F:ATP binding"/>
    <property type="evidence" value="ECO:0007669"/>
    <property type="project" value="UniProtKB-KW"/>
</dbReference>
<accession>A0A940T2U7</accession>
<feature type="domain" description="Signal transduction histidine kinase subgroup 3 dimerisation and phosphoacceptor" evidence="11">
    <location>
        <begin position="181"/>
        <end position="246"/>
    </location>
</feature>
<protein>
    <recommendedName>
        <fullName evidence="2">histidine kinase</fullName>
        <ecNumber evidence="2">2.7.13.3</ecNumber>
    </recommendedName>
</protein>
<gene>
    <name evidence="12" type="ORF">JOF28_000704</name>
</gene>
<keyword evidence="7" id="KW-0067">ATP-binding</keyword>
<keyword evidence="9" id="KW-0812">Transmembrane</keyword>
<feature type="transmembrane region" description="Helical" evidence="9">
    <location>
        <begin position="145"/>
        <end position="164"/>
    </location>
</feature>
<keyword evidence="5" id="KW-0547">Nucleotide-binding</keyword>
<evidence type="ECO:0000256" key="8">
    <source>
        <dbReference type="ARBA" id="ARBA00023012"/>
    </source>
</evidence>
<sequence length="389" mass="41409">MKTGKATTARRGGEVLSSAVLRQSAWWVLGRNLVFGLAVIAGLWLTVPPHDGDARWVQLVLATAAVGGVLLSRSWPVLALLVTAVATGVAWVFGVTADPFVLTGFTVFVLAERRGSRRFPWWMLIAALLVLFLSMGLGAEGVEDRFRGMLLSTVVLAASWVLGVRTRQARRESAARSRAEERLRMSRDVHDVLSHSLGTIGVRAGIAAHVSTLDNAQLRAVLHEIADDARTSLAELKDLLQQERSNDEGVSATPSSLPLVGALADLAQAAERTGIRAIVEVDGDLDRLPAALRTTVHRIAQEAVTNVIRHAAASSVSIGVRISDESVKVEVRDDGQGAPQGFREGHGLTGMRERVGLRGGTFRATTSTPGFIVTATMPCRVAAESGGVS</sequence>
<dbReference type="CDD" id="cd16917">
    <property type="entry name" value="HATPase_UhpB-NarQ-NarX-like"/>
    <property type="match status" value="1"/>
</dbReference>
<comment type="caution">
    <text evidence="12">The sequence shown here is derived from an EMBL/GenBank/DDBJ whole genome shotgun (WGS) entry which is preliminary data.</text>
</comment>
<evidence type="ECO:0000313" key="13">
    <source>
        <dbReference type="Proteomes" id="UP000675163"/>
    </source>
</evidence>
<dbReference type="Pfam" id="PF02518">
    <property type="entry name" value="HATPase_c"/>
    <property type="match status" value="1"/>
</dbReference>
<keyword evidence="6 12" id="KW-0418">Kinase</keyword>
<feature type="transmembrane region" description="Helical" evidence="9">
    <location>
        <begin position="121"/>
        <end position="139"/>
    </location>
</feature>
<comment type="catalytic activity">
    <reaction evidence="1">
        <text>ATP + protein L-histidine = ADP + protein N-phospho-L-histidine.</text>
        <dbReference type="EC" id="2.7.13.3"/>
    </reaction>
</comment>
<evidence type="ECO:0000256" key="6">
    <source>
        <dbReference type="ARBA" id="ARBA00022777"/>
    </source>
</evidence>
<dbReference type="Proteomes" id="UP000675163">
    <property type="component" value="Unassembled WGS sequence"/>
</dbReference>
<dbReference type="AlphaFoldDB" id="A0A940T2U7"/>
<dbReference type="GO" id="GO:0016020">
    <property type="term" value="C:membrane"/>
    <property type="evidence" value="ECO:0007669"/>
    <property type="project" value="InterPro"/>
</dbReference>
<evidence type="ECO:0000259" key="10">
    <source>
        <dbReference type="Pfam" id="PF02518"/>
    </source>
</evidence>
<dbReference type="EC" id="2.7.13.3" evidence="2"/>
<feature type="transmembrane region" description="Helical" evidence="9">
    <location>
        <begin position="25"/>
        <end position="47"/>
    </location>
</feature>
<evidence type="ECO:0000313" key="12">
    <source>
        <dbReference type="EMBL" id="MBP1325472.1"/>
    </source>
</evidence>
<feature type="transmembrane region" description="Helical" evidence="9">
    <location>
        <begin position="88"/>
        <end position="109"/>
    </location>
</feature>
<keyword evidence="9" id="KW-1133">Transmembrane helix</keyword>
<dbReference type="SUPFAM" id="SSF55874">
    <property type="entry name" value="ATPase domain of HSP90 chaperone/DNA topoisomerase II/histidine kinase"/>
    <property type="match status" value="1"/>
</dbReference>
<dbReference type="InterPro" id="IPR003594">
    <property type="entry name" value="HATPase_dom"/>
</dbReference>
<dbReference type="PANTHER" id="PTHR24421">
    <property type="entry name" value="NITRATE/NITRITE SENSOR PROTEIN NARX-RELATED"/>
    <property type="match status" value="1"/>
</dbReference>
<keyword evidence="13" id="KW-1185">Reference proteome</keyword>
<evidence type="ECO:0000256" key="7">
    <source>
        <dbReference type="ARBA" id="ARBA00022840"/>
    </source>
</evidence>
<feature type="domain" description="Histidine kinase/HSP90-like ATPase" evidence="10">
    <location>
        <begin position="294"/>
        <end position="379"/>
    </location>
</feature>
<evidence type="ECO:0000256" key="1">
    <source>
        <dbReference type="ARBA" id="ARBA00000085"/>
    </source>
</evidence>
<keyword evidence="8" id="KW-0902">Two-component regulatory system</keyword>
<dbReference type="EMBL" id="JAFIDA010000001">
    <property type="protein sequence ID" value="MBP1325472.1"/>
    <property type="molecule type" value="Genomic_DNA"/>
</dbReference>
<name>A0A940T2U7_9MICO</name>